<reference evidence="10 12" key="2">
    <citation type="submission" date="2016-08" db="EMBL/GenBank/DDBJ databases">
        <authorList>
            <person name="Varghese N."/>
            <person name="Submissions Spin"/>
        </authorList>
    </citation>
    <scope>NUCLEOTIDE SEQUENCE [LARGE SCALE GENOMIC DNA]</scope>
    <source>
        <strain evidence="10 12">HL-109</strain>
    </source>
</reference>
<dbReference type="EMBL" id="FMBM01000001">
    <property type="protein sequence ID" value="SCC79590.1"/>
    <property type="molecule type" value="Genomic_DNA"/>
</dbReference>
<comment type="caution">
    <text evidence="9">The sequence shown here is derived from an EMBL/GenBank/DDBJ whole genome shotgun (WGS) entry which is preliminary data.</text>
</comment>
<name>A0A0P8BM55_9HYPH</name>
<feature type="transmembrane region" description="Helical" evidence="7">
    <location>
        <begin position="115"/>
        <end position="138"/>
    </location>
</feature>
<evidence type="ECO:0000256" key="5">
    <source>
        <dbReference type="ARBA" id="ARBA00022989"/>
    </source>
</evidence>
<organism evidence="9 11">
    <name type="scientific">Saliniramus fredricksonii</name>
    <dbReference type="NCBI Taxonomy" id="1653334"/>
    <lineage>
        <taxon>Bacteria</taxon>
        <taxon>Pseudomonadati</taxon>
        <taxon>Pseudomonadota</taxon>
        <taxon>Alphaproteobacteria</taxon>
        <taxon>Hyphomicrobiales</taxon>
        <taxon>Salinarimonadaceae</taxon>
        <taxon>Saliniramus</taxon>
    </lineage>
</organism>
<evidence type="ECO:0000313" key="9">
    <source>
        <dbReference type="EMBL" id="KPQ10705.1"/>
    </source>
</evidence>
<dbReference type="GO" id="GO:0022857">
    <property type="term" value="F:transmembrane transporter activity"/>
    <property type="evidence" value="ECO:0007669"/>
    <property type="project" value="UniProtKB-UniRule"/>
</dbReference>
<feature type="domain" description="Tripartite ATP-independent periplasmic transporters DctQ component" evidence="8">
    <location>
        <begin position="46"/>
        <end position="183"/>
    </location>
</feature>
<keyword evidence="7" id="KW-0997">Cell inner membrane</keyword>
<keyword evidence="3" id="KW-1003">Cell membrane</keyword>
<feature type="transmembrane region" description="Helical" evidence="7">
    <location>
        <begin position="77"/>
        <end position="95"/>
    </location>
</feature>
<evidence type="ECO:0000313" key="12">
    <source>
        <dbReference type="Proteomes" id="UP000182800"/>
    </source>
</evidence>
<gene>
    <name evidence="10" type="ORF">GA0071312_1013</name>
    <name evidence="9" type="ORF">HLUCCO17_09625</name>
</gene>
<feature type="transmembrane region" description="Helical" evidence="7">
    <location>
        <begin position="158"/>
        <end position="180"/>
    </location>
</feature>
<dbReference type="InterPro" id="IPR055348">
    <property type="entry name" value="DctQ"/>
</dbReference>
<dbReference type="STRING" id="1653334.GA0071312_1013"/>
<comment type="function">
    <text evidence="7">Part of the tripartite ATP-independent periplasmic (TRAP) transport system.</text>
</comment>
<keyword evidence="12" id="KW-1185">Reference proteome</keyword>
<accession>A0A0P8BM55</accession>
<dbReference type="GO" id="GO:0005886">
    <property type="term" value="C:plasma membrane"/>
    <property type="evidence" value="ECO:0007669"/>
    <property type="project" value="UniProtKB-SubCell"/>
</dbReference>
<evidence type="ECO:0000256" key="7">
    <source>
        <dbReference type="RuleBase" id="RU369079"/>
    </source>
</evidence>
<keyword evidence="4 7" id="KW-0812">Transmembrane</keyword>
<proteinExistence type="inferred from homology"/>
<evidence type="ECO:0000256" key="3">
    <source>
        <dbReference type="ARBA" id="ARBA00022475"/>
    </source>
</evidence>
<protein>
    <recommendedName>
        <fullName evidence="7">TRAP transporter small permease protein</fullName>
    </recommendedName>
</protein>
<dbReference type="OrthoDB" id="6183232at2"/>
<evidence type="ECO:0000259" key="8">
    <source>
        <dbReference type="Pfam" id="PF04290"/>
    </source>
</evidence>
<evidence type="ECO:0000313" key="10">
    <source>
        <dbReference type="EMBL" id="SCC79590.1"/>
    </source>
</evidence>
<dbReference type="Proteomes" id="UP000050497">
    <property type="component" value="Unassembled WGS sequence"/>
</dbReference>
<comment type="subunit">
    <text evidence="7">The complex comprises the extracytoplasmic solute receptor protein and the two transmembrane proteins.</text>
</comment>
<evidence type="ECO:0000313" key="11">
    <source>
        <dbReference type="Proteomes" id="UP000050497"/>
    </source>
</evidence>
<keyword evidence="5 7" id="KW-1133">Transmembrane helix</keyword>
<keyword evidence="2 7" id="KW-0813">Transport</keyword>
<comment type="similarity">
    <text evidence="7">Belongs to the TRAP transporter small permease family.</text>
</comment>
<evidence type="ECO:0000256" key="4">
    <source>
        <dbReference type="ARBA" id="ARBA00022692"/>
    </source>
</evidence>
<evidence type="ECO:0000256" key="2">
    <source>
        <dbReference type="ARBA" id="ARBA00022448"/>
    </source>
</evidence>
<evidence type="ECO:0000256" key="6">
    <source>
        <dbReference type="ARBA" id="ARBA00023136"/>
    </source>
</evidence>
<reference evidence="9 11" key="1">
    <citation type="submission" date="2015-09" db="EMBL/GenBank/DDBJ databases">
        <title>Identification and resolution of microdiversity through metagenomic sequencing of parallel consortia.</title>
        <authorList>
            <person name="Nelson W.C."/>
            <person name="Romine M.F."/>
            <person name="Lindemann S.R."/>
        </authorList>
    </citation>
    <scope>NUCLEOTIDE SEQUENCE [LARGE SCALE GENOMIC DNA]</scope>
    <source>
        <strain evidence="9">HL-109</strain>
    </source>
</reference>
<dbReference type="AlphaFoldDB" id="A0A0P8BM55"/>
<dbReference type="EMBL" id="LJSX01000013">
    <property type="protein sequence ID" value="KPQ10705.1"/>
    <property type="molecule type" value="Genomic_DNA"/>
</dbReference>
<dbReference type="RefSeq" id="WP_083204321.1">
    <property type="nucleotide sequence ID" value="NZ_FMBM01000001.1"/>
</dbReference>
<sequence>MNARASRAPGPAGLFPRAEAMVGLWIGRFAGALAVLGGSVLTLVTILAVVSIIGRYASRTRWPVFDGLGPIPGDFELVSMGAGFAVFSFLAWCQFNRGHVTVDIFVSWMGPRARAALSTFTNLVLTAIVVLIAWQHGLGLHDKMRFRETTTILQIPLWWGYAGGLVGLWSFALVSAYTVWRSLNEALGAGEPDGDGI</sequence>
<dbReference type="Pfam" id="PF04290">
    <property type="entry name" value="DctQ"/>
    <property type="match status" value="1"/>
</dbReference>
<comment type="subcellular location">
    <subcellularLocation>
        <location evidence="7">Cell inner membrane</location>
        <topology evidence="7">Multi-pass membrane protein</topology>
    </subcellularLocation>
    <subcellularLocation>
        <location evidence="1">Cell membrane</location>
        <topology evidence="1">Multi-pass membrane protein</topology>
    </subcellularLocation>
</comment>
<feature type="transmembrane region" description="Helical" evidence="7">
    <location>
        <begin position="29"/>
        <end position="57"/>
    </location>
</feature>
<dbReference type="Proteomes" id="UP000182800">
    <property type="component" value="Unassembled WGS sequence"/>
</dbReference>
<keyword evidence="6 7" id="KW-0472">Membrane</keyword>
<evidence type="ECO:0000256" key="1">
    <source>
        <dbReference type="ARBA" id="ARBA00004651"/>
    </source>
</evidence>